<reference evidence="8 9" key="1">
    <citation type="submission" date="2016-08" db="EMBL/GenBank/DDBJ databases">
        <title>Genome-based comparison of Moorella thermoacetic strains.</title>
        <authorList>
            <person name="Poehlein A."/>
            <person name="Bengelsdorf F.R."/>
            <person name="Esser C."/>
            <person name="Duerre P."/>
            <person name="Daniel R."/>
        </authorList>
    </citation>
    <scope>NUCLEOTIDE SEQUENCE [LARGE SCALE GENOMIC DNA]</scope>
    <source>
        <strain evidence="8 9">DSM 21394</strain>
    </source>
</reference>
<comment type="similarity">
    <text evidence="2">Belongs to the UPF0718 family.</text>
</comment>
<feature type="transmembrane region" description="Helical" evidence="7">
    <location>
        <begin position="263"/>
        <end position="282"/>
    </location>
</feature>
<keyword evidence="3" id="KW-1003">Cell membrane</keyword>
<feature type="transmembrane region" description="Helical" evidence="7">
    <location>
        <begin position="33"/>
        <end position="54"/>
    </location>
</feature>
<dbReference type="PANTHER" id="PTHR42775">
    <property type="entry name" value="PERMEASE RV2963-RELATED"/>
    <property type="match status" value="1"/>
</dbReference>
<feature type="transmembrane region" description="Helical" evidence="7">
    <location>
        <begin position="132"/>
        <end position="152"/>
    </location>
</feature>
<feature type="transmembrane region" description="Helical" evidence="7">
    <location>
        <begin position="74"/>
        <end position="97"/>
    </location>
</feature>
<dbReference type="AlphaFoldDB" id="A0A1J5NLR9"/>
<evidence type="ECO:0000313" key="8">
    <source>
        <dbReference type="EMBL" id="OIQ60073.1"/>
    </source>
</evidence>
<dbReference type="Proteomes" id="UP000182811">
    <property type="component" value="Unassembled WGS sequence"/>
</dbReference>
<dbReference type="InterPro" id="IPR053166">
    <property type="entry name" value="UPF0718_permease"/>
</dbReference>
<accession>A0A1J5NLR9</accession>
<organism evidence="8 9">
    <name type="scientific">Neomoorella thermoacetica</name>
    <name type="common">Clostridium thermoaceticum</name>
    <dbReference type="NCBI Taxonomy" id="1525"/>
    <lineage>
        <taxon>Bacteria</taxon>
        <taxon>Bacillati</taxon>
        <taxon>Bacillota</taxon>
        <taxon>Clostridia</taxon>
        <taxon>Neomoorellales</taxon>
        <taxon>Neomoorellaceae</taxon>
        <taxon>Neomoorella</taxon>
    </lineage>
</organism>
<comment type="subcellular location">
    <subcellularLocation>
        <location evidence="1">Cell membrane</location>
        <topology evidence="1">Multi-pass membrane protein</topology>
    </subcellularLocation>
</comment>
<keyword evidence="5 7" id="KW-1133">Transmembrane helix</keyword>
<evidence type="ECO:0000256" key="4">
    <source>
        <dbReference type="ARBA" id="ARBA00022692"/>
    </source>
</evidence>
<protein>
    <submittedName>
        <fullName evidence="8">Putative two-component membrane permease complex subunit</fullName>
    </submittedName>
</protein>
<dbReference type="EMBL" id="MDDC01000006">
    <property type="protein sequence ID" value="OIQ60073.1"/>
    <property type="molecule type" value="Genomic_DNA"/>
</dbReference>
<evidence type="ECO:0000256" key="3">
    <source>
        <dbReference type="ARBA" id="ARBA00022475"/>
    </source>
</evidence>
<dbReference type="GO" id="GO:0005886">
    <property type="term" value="C:plasma membrane"/>
    <property type="evidence" value="ECO:0007669"/>
    <property type="project" value="UniProtKB-SubCell"/>
</dbReference>
<evidence type="ECO:0000256" key="1">
    <source>
        <dbReference type="ARBA" id="ARBA00004651"/>
    </source>
</evidence>
<evidence type="ECO:0000256" key="7">
    <source>
        <dbReference type="SAM" id="Phobius"/>
    </source>
</evidence>
<dbReference type="OrthoDB" id="9777774at2"/>
<keyword evidence="4 7" id="KW-0812">Transmembrane</keyword>
<sequence>MFKRLVGFLVYDGLHLAPGTRLAEALNFFIYDTVKILFMLAVIIFLVSLLRSFFPPEKTRAILNRKHKFWGNILAALLGIVTPFCSCSAVPVFIGFVESGVPLGVTFSFLISSPMVNEVALVMLWGMFGWRIAALYIGSGLLVAIAGGIVIGKLHLENEVESYVYQIKFGGLVATREKELTWVDRYQYALNYMKDILRRVWLYVVIGIAIGGFIHGYAPEDLLVRYAGPSNLLAVPIAVAIGVPLYANAAGTIPIVQALMEKGMAMGTVLAFMMSVTALSLPEMIILRKVLKPKLIAIFTGIVAVAIMMVGYLFNAII</sequence>
<feature type="transmembrane region" description="Helical" evidence="7">
    <location>
        <begin position="200"/>
        <end position="218"/>
    </location>
</feature>
<feature type="transmembrane region" description="Helical" evidence="7">
    <location>
        <begin position="294"/>
        <end position="314"/>
    </location>
</feature>
<evidence type="ECO:0000256" key="2">
    <source>
        <dbReference type="ARBA" id="ARBA00006386"/>
    </source>
</evidence>
<proteinExistence type="inferred from homology"/>
<evidence type="ECO:0000256" key="6">
    <source>
        <dbReference type="ARBA" id="ARBA00023136"/>
    </source>
</evidence>
<name>A0A1J5NLR9_NEOTH</name>
<dbReference type="InterPro" id="IPR005524">
    <property type="entry name" value="DUF318"/>
</dbReference>
<evidence type="ECO:0000313" key="9">
    <source>
        <dbReference type="Proteomes" id="UP000182811"/>
    </source>
</evidence>
<dbReference type="PANTHER" id="PTHR42775:SF1">
    <property type="entry name" value="PERMEASE RV2963-RELATED"/>
    <property type="match status" value="1"/>
</dbReference>
<feature type="transmembrane region" description="Helical" evidence="7">
    <location>
        <begin position="230"/>
        <end position="251"/>
    </location>
</feature>
<keyword evidence="6 7" id="KW-0472">Membrane</keyword>
<dbReference type="Pfam" id="PF03773">
    <property type="entry name" value="ArsP_1"/>
    <property type="match status" value="1"/>
</dbReference>
<evidence type="ECO:0000256" key="5">
    <source>
        <dbReference type="ARBA" id="ARBA00022989"/>
    </source>
</evidence>
<gene>
    <name evidence="8" type="ORF">MOTE_09070</name>
</gene>
<comment type="caution">
    <text evidence="8">The sequence shown here is derived from an EMBL/GenBank/DDBJ whole genome shotgun (WGS) entry which is preliminary data.</text>
</comment>